<sequence>MPPRVVPPATPAIRNIYSILFAPKVKLDYSLASYELKQSINSAADLPPYYQDSIKISYW</sequence>
<name>A0A3P3XJA6_9SPIR</name>
<evidence type="ECO:0000313" key="1">
    <source>
        <dbReference type="EMBL" id="SLM13565.1"/>
    </source>
</evidence>
<reference evidence="1" key="1">
    <citation type="submission" date="2017-02" db="EMBL/GenBank/DDBJ databases">
        <authorList>
            <person name="Regsiter A."/>
            <person name="William W."/>
        </authorList>
    </citation>
    <scope>NUCLEOTIDE SEQUENCE</scope>
    <source>
        <strain evidence="1">Bib</strain>
    </source>
</reference>
<dbReference type="EMBL" id="FWDM01000022">
    <property type="protein sequence ID" value="SLM13565.1"/>
    <property type="molecule type" value="Genomic_DNA"/>
</dbReference>
<protein>
    <submittedName>
        <fullName evidence="1">Uncharacterized protein</fullName>
    </submittedName>
</protein>
<gene>
    <name evidence="1" type="ORF">SPIROBIBN47_290107</name>
</gene>
<organism evidence="1">
    <name type="scientific">uncultured spirochete</name>
    <dbReference type="NCBI Taxonomy" id="156406"/>
    <lineage>
        <taxon>Bacteria</taxon>
        <taxon>Pseudomonadati</taxon>
        <taxon>Spirochaetota</taxon>
        <taxon>Spirochaetia</taxon>
        <taxon>Spirochaetales</taxon>
        <taxon>environmental samples</taxon>
    </lineage>
</organism>
<dbReference type="AlphaFoldDB" id="A0A3P3XJA6"/>
<accession>A0A3P3XJA6</accession>
<proteinExistence type="predicted"/>